<feature type="non-terminal residue" evidence="2">
    <location>
        <position position="65"/>
    </location>
</feature>
<feature type="region of interest" description="Disordered" evidence="1">
    <location>
        <begin position="1"/>
        <end position="26"/>
    </location>
</feature>
<gene>
    <name evidence="2" type="ORF">U0070_021843</name>
</gene>
<name>A0AAW0HCL3_MYOGA</name>
<keyword evidence="3" id="KW-1185">Reference proteome</keyword>
<evidence type="ECO:0000313" key="2">
    <source>
        <dbReference type="EMBL" id="KAK7800096.1"/>
    </source>
</evidence>
<accession>A0AAW0HCL3</accession>
<reference evidence="2 3" key="1">
    <citation type="journal article" date="2023" name="bioRxiv">
        <title>Conserved and derived expression patterns and positive selection on dental genes reveal complex evolutionary context of ever-growing rodent molars.</title>
        <authorList>
            <person name="Calamari Z.T."/>
            <person name="Song A."/>
            <person name="Cohen E."/>
            <person name="Akter M."/>
            <person name="Roy R.D."/>
            <person name="Hallikas O."/>
            <person name="Christensen M.M."/>
            <person name="Li P."/>
            <person name="Marangoni P."/>
            <person name="Jernvall J."/>
            <person name="Klein O.D."/>
        </authorList>
    </citation>
    <scope>NUCLEOTIDE SEQUENCE [LARGE SCALE GENOMIC DNA]</scope>
    <source>
        <strain evidence="2">V071</strain>
    </source>
</reference>
<protein>
    <submittedName>
        <fullName evidence="2">Uncharacterized protein</fullName>
    </submittedName>
</protein>
<feature type="compositionally biased region" description="Low complexity" evidence="1">
    <location>
        <begin position="13"/>
        <end position="26"/>
    </location>
</feature>
<evidence type="ECO:0000256" key="1">
    <source>
        <dbReference type="SAM" id="MobiDB-lite"/>
    </source>
</evidence>
<dbReference type="AlphaFoldDB" id="A0AAW0HCL3"/>
<organism evidence="2 3">
    <name type="scientific">Myodes glareolus</name>
    <name type="common">Bank vole</name>
    <name type="synonym">Clethrionomys glareolus</name>
    <dbReference type="NCBI Taxonomy" id="447135"/>
    <lineage>
        <taxon>Eukaryota</taxon>
        <taxon>Metazoa</taxon>
        <taxon>Chordata</taxon>
        <taxon>Craniata</taxon>
        <taxon>Vertebrata</taxon>
        <taxon>Euteleostomi</taxon>
        <taxon>Mammalia</taxon>
        <taxon>Eutheria</taxon>
        <taxon>Euarchontoglires</taxon>
        <taxon>Glires</taxon>
        <taxon>Rodentia</taxon>
        <taxon>Myomorpha</taxon>
        <taxon>Muroidea</taxon>
        <taxon>Cricetidae</taxon>
        <taxon>Arvicolinae</taxon>
        <taxon>Myodes</taxon>
    </lineage>
</organism>
<comment type="caution">
    <text evidence="2">The sequence shown here is derived from an EMBL/GenBank/DDBJ whole genome shotgun (WGS) entry which is preliminary data.</text>
</comment>
<dbReference type="EMBL" id="JBBHLL010000572">
    <property type="protein sequence ID" value="KAK7800096.1"/>
    <property type="molecule type" value="Genomic_DNA"/>
</dbReference>
<dbReference type="Proteomes" id="UP001488838">
    <property type="component" value="Unassembled WGS sequence"/>
</dbReference>
<proteinExistence type="predicted"/>
<evidence type="ECO:0000313" key="3">
    <source>
        <dbReference type="Proteomes" id="UP001488838"/>
    </source>
</evidence>
<sequence length="65" mass="7388">MPFLCSLRGPTGSLSSRSHSSQIRSSTCPIQTKNAMKMKRDLRSRSRCLWIWPRSYQCTQGPGVE</sequence>